<name>A0A6P6Q4K1_CARAU</name>
<dbReference type="RefSeq" id="XP_026128371.1">
    <property type="nucleotide sequence ID" value="XM_026272586.1"/>
</dbReference>
<dbReference type="GO" id="GO:0016020">
    <property type="term" value="C:membrane"/>
    <property type="evidence" value="ECO:0007669"/>
    <property type="project" value="UniProtKB-SubCell"/>
</dbReference>
<sequence length="323" mass="36288">MMPNLIITLLINLIFMFSTGKCVSSCIYKAAGDKVVISFNDAKLQKDNELRWTHDKQKVYIRKGSQIKVNKLNVNEDGSLILENVQKDQSGEYKVIIYDTDGKLIKETVQQLCVLEPVPEPTVIFECVEKGVYLNCSAVNNDEVVVSWMKNGIKTNATRAILHVTSSELKPGDTFSCTVSNQISKKSTEVVKPGCSFTDLHTTTANEDKTREINNQSENINIKGDYENTFLGLELWLMLVILIGGGSFLILFIICLVCVCRWYGRNKRKAKEEEEYRLTALMPDHTNPPDEQYMQTTSQRSSKSQRPLPPLPSPQSPSCVGPP</sequence>
<dbReference type="SUPFAM" id="SSF48726">
    <property type="entry name" value="Immunoglobulin"/>
    <property type="match status" value="2"/>
</dbReference>
<evidence type="ECO:0000259" key="8">
    <source>
        <dbReference type="PROSITE" id="PS50835"/>
    </source>
</evidence>
<dbReference type="InterPro" id="IPR013783">
    <property type="entry name" value="Ig-like_fold"/>
</dbReference>
<evidence type="ECO:0000256" key="3">
    <source>
        <dbReference type="ARBA" id="ARBA00023136"/>
    </source>
</evidence>
<dbReference type="AlphaFoldDB" id="A0A6P6Q4K1"/>
<dbReference type="OrthoDB" id="8963224at2759"/>
<dbReference type="KEGG" id="caua:113109055"/>
<feature type="signal peptide" evidence="7">
    <location>
        <begin position="1"/>
        <end position="20"/>
    </location>
</feature>
<feature type="compositionally biased region" description="Low complexity" evidence="5">
    <location>
        <begin position="295"/>
        <end position="306"/>
    </location>
</feature>
<accession>A0A6P6Q4K1</accession>
<dbReference type="GO" id="GO:0005911">
    <property type="term" value="C:cell-cell junction"/>
    <property type="evidence" value="ECO:0007669"/>
    <property type="project" value="TreeGrafter"/>
</dbReference>
<evidence type="ECO:0000256" key="4">
    <source>
        <dbReference type="ARBA" id="ARBA00023180"/>
    </source>
</evidence>
<gene>
    <name evidence="10" type="primary">LOC113109055</name>
</gene>
<dbReference type="InterPro" id="IPR007110">
    <property type="entry name" value="Ig-like_dom"/>
</dbReference>
<dbReference type="PANTHER" id="PTHR12080:SF59">
    <property type="entry name" value="HEPATIC AND GLIAL CELL ADHESION MOLECULE"/>
    <property type="match status" value="1"/>
</dbReference>
<dbReference type="Gene3D" id="2.60.40.10">
    <property type="entry name" value="Immunoglobulins"/>
    <property type="match status" value="2"/>
</dbReference>
<evidence type="ECO:0000256" key="7">
    <source>
        <dbReference type="SAM" id="SignalP"/>
    </source>
</evidence>
<keyword evidence="6" id="KW-1133">Transmembrane helix</keyword>
<reference evidence="10" key="1">
    <citation type="submission" date="2025-08" db="UniProtKB">
        <authorList>
            <consortium name="RefSeq"/>
        </authorList>
    </citation>
    <scope>IDENTIFICATION</scope>
    <source>
        <strain evidence="10">Wakin</strain>
        <tissue evidence="10">Muscle</tissue>
    </source>
</reference>
<keyword evidence="3 6" id="KW-0472">Membrane</keyword>
<dbReference type="InterPro" id="IPR015631">
    <property type="entry name" value="CD2/SLAM_rcpt"/>
</dbReference>
<dbReference type="Proteomes" id="UP000515129">
    <property type="component" value="Chromosome 9"/>
</dbReference>
<feature type="region of interest" description="Disordered" evidence="5">
    <location>
        <begin position="279"/>
        <end position="323"/>
    </location>
</feature>
<keyword evidence="4" id="KW-0325">Glycoprotein</keyword>
<keyword evidence="9" id="KW-1185">Reference proteome</keyword>
<feature type="chain" id="PRO_5028251384" evidence="7">
    <location>
        <begin position="21"/>
        <end position="323"/>
    </location>
</feature>
<dbReference type="PROSITE" id="PS50835">
    <property type="entry name" value="IG_LIKE"/>
    <property type="match status" value="1"/>
</dbReference>
<feature type="compositionally biased region" description="Pro residues" evidence="5">
    <location>
        <begin position="307"/>
        <end position="323"/>
    </location>
</feature>
<evidence type="ECO:0000256" key="1">
    <source>
        <dbReference type="ARBA" id="ARBA00004370"/>
    </source>
</evidence>
<comment type="subcellular location">
    <subcellularLocation>
        <location evidence="1">Membrane</location>
    </subcellularLocation>
</comment>
<protein>
    <submittedName>
        <fullName evidence="10">T-cell surface antigen CD2</fullName>
    </submittedName>
</protein>
<dbReference type="CDD" id="cd00096">
    <property type="entry name" value="Ig"/>
    <property type="match status" value="1"/>
</dbReference>
<dbReference type="InterPro" id="IPR036179">
    <property type="entry name" value="Ig-like_dom_sf"/>
</dbReference>
<evidence type="ECO:0000313" key="9">
    <source>
        <dbReference type="Proteomes" id="UP000515129"/>
    </source>
</evidence>
<proteinExistence type="predicted"/>
<keyword evidence="6" id="KW-0812">Transmembrane</keyword>
<evidence type="ECO:0000256" key="6">
    <source>
        <dbReference type="SAM" id="Phobius"/>
    </source>
</evidence>
<dbReference type="GeneID" id="113109055"/>
<feature type="transmembrane region" description="Helical" evidence="6">
    <location>
        <begin position="235"/>
        <end position="263"/>
    </location>
</feature>
<dbReference type="Pfam" id="PF13895">
    <property type="entry name" value="Ig_2"/>
    <property type="match status" value="1"/>
</dbReference>
<evidence type="ECO:0000256" key="2">
    <source>
        <dbReference type="ARBA" id="ARBA00022729"/>
    </source>
</evidence>
<keyword evidence="2 7" id="KW-0732">Signal</keyword>
<evidence type="ECO:0000256" key="5">
    <source>
        <dbReference type="SAM" id="MobiDB-lite"/>
    </source>
</evidence>
<evidence type="ECO:0000313" key="10">
    <source>
        <dbReference type="RefSeq" id="XP_026128371.1"/>
    </source>
</evidence>
<dbReference type="PANTHER" id="PTHR12080">
    <property type="entry name" value="SIGNALING LYMPHOCYTIC ACTIVATION MOLECULE"/>
    <property type="match status" value="1"/>
</dbReference>
<organism evidence="9 10">
    <name type="scientific">Carassius auratus</name>
    <name type="common">Goldfish</name>
    <dbReference type="NCBI Taxonomy" id="7957"/>
    <lineage>
        <taxon>Eukaryota</taxon>
        <taxon>Metazoa</taxon>
        <taxon>Chordata</taxon>
        <taxon>Craniata</taxon>
        <taxon>Vertebrata</taxon>
        <taxon>Euteleostomi</taxon>
        <taxon>Actinopterygii</taxon>
        <taxon>Neopterygii</taxon>
        <taxon>Teleostei</taxon>
        <taxon>Ostariophysi</taxon>
        <taxon>Cypriniformes</taxon>
        <taxon>Cyprinidae</taxon>
        <taxon>Cyprininae</taxon>
        <taxon>Carassius</taxon>
    </lineage>
</organism>
<feature type="domain" description="Ig-like" evidence="8">
    <location>
        <begin position="121"/>
        <end position="188"/>
    </location>
</feature>